<name>A0A495IX96_9SPHI</name>
<dbReference type="Gene3D" id="1.25.40.10">
    <property type="entry name" value="Tetratricopeptide repeat domain"/>
    <property type="match status" value="1"/>
</dbReference>
<feature type="chain" id="PRO_5019740474" description="MalT-like TPR region domain-containing protein" evidence="1">
    <location>
        <begin position="21"/>
        <end position="204"/>
    </location>
</feature>
<dbReference type="InterPro" id="IPR011990">
    <property type="entry name" value="TPR-like_helical_dom_sf"/>
</dbReference>
<dbReference type="RefSeq" id="WP_147425581.1">
    <property type="nucleotide sequence ID" value="NZ_RBKU01000001.1"/>
</dbReference>
<evidence type="ECO:0000313" key="2">
    <source>
        <dbReference type="EMBL" id="RKR81123.1"/>
    </source>
</evidence>
<dbReference type="AlphaFoldDB" id="A0A495IX96"/>
<organism evidence="2 3">
    <name type="scientific">Mucilaginibacter gracilis</name>
    <dbReference type="NCBI Taxonomy" id="423350"/>
    <lineage>
        <taxon>Bacteria</taxon>
        <taxon>Pseudomonadati</taxon>
        <taxon>Bacteroidota</taxon>
        <taxon>Sphingobacteriia</taxon>
        <taxon>Sphingobacteriales</taxon>
        <taxon>Sphingobacteriaceae</taxon>
        <taxon>Mucilaginibacter</taxon>
    </lineage>
</organism>
<evidence type="ECO:0008006" key="4">
    <source>
        <dbReference type="Google" id="ProtNLM"/>
    </source>
</evidence>
<sequence length="204" mass="23276">MGKTFLLILLSVFTASAASAQFWKRTQQTRLPLIAPANTHTFNYLKSNPLKAVAVLPKVNFGRSRYSYDLEEAAIMKELYHTLRFRMYAEAIGSMNRLVVIYIDESRYSEAKWYLLQCNYFGHKCNNTHVIISSLMSLGMLKADIGEYEQAKQDLLDAKNICFEQGLKTIAADIDGKLKLVEAKRITNVKNDVQYAEVFENKKG</sequence>
<gene>
    <name evidence="2" type="ORF">BDD43_1267</name>
</gene>
<comment type="caution">
    <text evidence="2">The sequence shown here is derived from an EMBL/GenBank/DDBJ whole genome shotgun (WGS) entry which is preliminary data.</text>
</comment>
<keyword evidence="1" id="KW-0732">Signal</keyword>
<keyword evidence="3" id="KW-1185">Reference proteome</keyword>
<dbReference type="EMBL" id="RBKU01000001">
    <property type="protein sequence ID" value="RKR81123.1"/>
    <property type="molecule type" value="Genomic_DNA"/>
</dbReference>
<evidence type="ECO:0000313" key="3">
    <source>
        <dbReference type="Proteomes" id="UP000268007"/>
    </source>
</evidence>
<evidence type="ECO:0000256" key="1">
    <source>
        <dbReference type="SAM" id="SignalP"/>
    </source>
</evidence>
<dbReference type="Proteomes" id="UP000268007">
    <property type="component" value="Unassembled WGS sequence"/>
</dbReference>
<reference evidence="2 3" key="1">
    <citation type="submission" date="2018-10" db="EMBL/GenBank/DDBJ databases">
        <title>Genomic Encyclopedia of Archaeal and Bacterial Type Strains, Phase II (KMG-II): from individual species to whole genera.</title>
        <authorList>
            <person name="Goeker M."/>
        </authorList>
    </citation>
    <scope>NUCLEOTIDE SEQUENCE [LARGE SCALE GENOMIC DNA]</scope>
    <source>
        <strain evidence="2 3">DSM 18602</strain>
    </source>
</reference>
<protein>
    <recommendedName>
        <fullName evidence="4">MalT-like TPR region domain-containing protein</fullName>
    </recommendedName>
</protein>
<accession>A0A495IX96</accession>
<dbReference type="OrthoDB" id="789253at2"/>
<feature type="signal peptide" evidence="1">
    <location>
        <begin position="1"/>
        <end position="20"/>
    </location>
</feature>
<dbReference type="SUPFAM" id="SSF48452">
    <property type="entry name" value="TPR-like"/>
    <property type="match status" value="1"/>
</dbReference>
<proteinExistence type="predicted"/>